<proteinExistence type="predicted"/>
<evidence type="ECO:0000313" key="3">
    <source>
        <dbReference type="EMBL" id="SFP23872.1"/>
    </source>
</evidence>
<dbReference type="Pfam" id="PF00076">
    <property type="entry name" value="RRM_1"/>
    <property type="match status" value="1"/>
</dbReference>
<dbReference type="RefSeq" id="WP_092012221.1">
    <property type="nucleotide sequence ID" value="NZ_FOXH01000002.1"/>
</dbReference>
<dbReference type="SMART" id="SM00360">
    <property type="entry name" value="RRM"/>
    <property type="match status" value="1"/>
</dbReference>
<keyword evidence="4" id="KW-1185">Reference proteome</keyword>
<dbReference type="OrthoDB" id="9798855at2"/>
<protein>
    <submittedName>
        <fullName evidence="3">RNA recognition motif. (A.k.a. RRM, RBD, or RNP domain)</fullName>
    </submittedName>
</protein>
<dbReference type="PANTHER" id="PTHR48027">
    <property type="entry name" value="HETEROGENEOUS NUCLEAR RIBONUCLEOPROTEIN 87F-RELATED"/>
    <property type="match status" value="1"/>
</dbReference>
<dbReference type="InterPro" id="IPR012677">
    <property type="entry name" value="Nucleotide-bd_a/b_plait_sf"/>
</dbReference>
<dbReference type="GO" id="GO:0003723">
    <property type="term" value="F:RNA binding"/>
    <property type="evidence" value="ECO:0007669"/>
    <property type="project" value="UniProtKB-KW"/>
</dbReference>
<accession>A0A1I5NQ66</accession>
<name>A0A1I5NQ66_9BACT</name>
<keyword evidence="1" id="KW-0694">RNA-binding</keyword>
<evidence type="ECO:0000313" key="4">
    <source>
        <dbReference type="Proteomes" id="UP000199306"/>
    </source>
</evidence>
<dbReference type="AlphaFoldDB" id="A0A1I5NQ66"/>
<organism evidence="3 4">
    <name type="scientific">Pseudarcicella hirudinis</name>
    <dbReference type="NCBI Taxonomy" id="1079859"/>
    <lineage>
        <taxon>Bacteria</taxon>
        <taxon>Pseudomonadati</taxon>
        <taxon>Bacteroidota</taxon>
        <taxon>Cytophagia</taxon>
        <taxon>Cytophagales</taxon>
        <taxon>Flectobacillaceae</taxon>
        <taxon>Pseudarcicella</taxon>
    </lineage>
</organism>
<dbReference type="EMBL" id="FOXH01000002">
    <property type="protein sequence ID" value="SFP23872.1"/>
    <property type="molecule type" value="Genomic_DNA"/>
</dbReference>
<sequence>MDIYVGSIPFKLKETELKAIFEKYGEVTSAKIIIDKITRQNKGFAFVEMPDEEEAKAAIEALDGSELEGRVINVSKSSPVKAGSLDKPKKKFFKKDEGKGSFKGSKKF</sequence>
<dbReference type="Proteomes" id="UP000199306">
    <property type="component" value="Unassembled WGS sequence"/>
</dbReference>
<reference evidence="3 4" key="1">
    <citation type="submission" date="2016-10" db="EMBL/GenBank/DDBJ databases">
        <authorList>
            <person name="de Groot N.N."/>
        </authorList>
    </citation>
    <scope>NUCLEOTIDE SEQUENCE [LARGE SCALE GENOMIC DNA]</scope>
    <source>
        <strain evidence="4">E92,LMG 26720,CCM 7988</strain>
    </source>
</reference>
<dbReference type="PROSITE" id="PS50102">
    <property type="entry name" value="RRM"/>
    <property type="match status" value="1"/>
</dbReference>
<feature type="domain" description="RRM" evidence="2">
    <location>
        <begin position="1"/>
        <end position="79"/>
    </location>
</feature>
<dbReference type="STRING" id="1079859.SAMN04515674_10260"/>
<dbReference type="InterPro" id="IPR000504">
    <property type="entry name" value="RRM_dom"/>
</dbReference>
<evidence type="ECO:0000256" key="1">
    <source>
        <dbReference type="ARBA" id="ARBA00022884"/>
    </source>
</evidence>
<dbReference type="Gene3D" id="3.30.70.330">
    <property type="match status" value="1"/>
</dbReference>
<evidence type="ECO:0000259" key="2">
    <source>
        <dbReference type="PROSITE" id="PS50102"/>
    </source>
</evidence>
<gene>
    <name evidence="3" type="ORF">SAMN04515674_10260</name>
</gene>
<dbReference type="SUPFAM" id="SSF54928">
    <property type="entry name" value="RNA-binding domain, RBD"/>
    <property type="match status" value="1"/>
</dbReference>
<dbReference type="InterPro" id="IPR035979">
    <property type="entry name" value="RBD_domain_sf"/>
</dbReference>
<dbReference type="InterPro" id="IPR052462">
    <property type="entry name" value="SLIRP/GR-RBP-like"/>
</dbReference>